<evidence type="ECO:0000256" key="2">
    <source>
        <dbReference type="SAM" id="SignalP"/>
    </source>
</evidence>
<feature type="coiled-coil region" evidence="1">
    <location>
        <begin position="72"/>
        <end position="106"/>
    </location>
</feature>
<dbReference type="AlphaFoldDB" id="A0A2S5TAW4"/>
<name>A0A2S5TAW4_9GAMM</name>
<evidence type="ECO:0000256" key="1">
    <source>
        <dbReference type="SAM" id="Coils"/>
    </source>
</evidence>
<organism evidence="3 4">
    <name type="scientific">Solimonas fluminis</name>
    <dbReference type="NCBI Taxonomy" id="2086571"/>
    <lineage>
        <taxon>Bacteria</taxon>
        <taxon>Pseudomonadati</taxon>
        <taxon>Pseudomonadota</taxon>
        <taxon>Gammaproteobacteria</taxon>
        <taxon>Nevskiales</taxon>
        <taxon>Nevskiaceae</taxon>
        <taxon>Solimonas</taxon>
    </lineage>
</organism>
<feature type="chain" id="PRO_5015422470" description="OmpH family outer membrane protein" evidence="2">
    <location>
        <begin position="28"/>
        <end position="173"/>
    </location>
</feature>
<dbReference type="EMBL" id="PSNW01000015">
    <property type="protein sequence ID" value="PPE72105.1"/>
    <property type="molecule type" value="Genomic_DNA"/>
</dbReference>
<evidence type="ECO:0000313" key="4">
    <source>
        <dbReference type="Proteomes" id="UP000238220"/>
    </source>
</evidence>
<evidence type="ECO:0008006" key="5">
    <source>
        <dbReference type="Google" id="ProtNLM"/>
    </source>
</evidence>
<feature type="non-terminal residue" evidence="3">
    <location>
        <position position="173"/>
    </location>
</feature>
<reference evidence="3 4" key="1">
    <citation type="submission" date="2018-02" db="EMBL/GenBank/DDBJ databases">
        <title>Genome sequencing of Solimonas sp. HR-BB.</title>
        <authorList>
            <person name="Lee Y."/>
            <person name="Jeon C.O."/>
        </authorList>
    </citation>
    <scope>NUCLEOTIDE SEQUENCE [LARGE SCALE GENOMIC DNA]</scope>
    <source>
        <strain evidence="3 4">HR-BB</strain>
    </source>
</reference>
<keyword evidence="1" id="KW-0175">Coiled coil</keyword>
<protein>
    <recommendedName>
        <fullName evidence="5">OmpH family outer membrane protein</fullName>
    </recommendedName>
</protein>
<accession>A0A2S5TAW4</accession>
<keyword evidence="2" id="KW-0732">Signal</keyword>
<sequence length="173" mass="19662">MSNMPSRHGKNSLGLLAAVLLVPVAHAASLPDVIKAGESFMVAQADSQKRVDALAEQGRDLANDYRTTLRETEGLKLYLQQLRAQLKSQEEEMAVIRQESSELERTNIEILPLMQRMLGSLEQFVQLDVPFLKDERVARVAKLNEMMPRADVTVSEKYRRIVEAYQIEMEYGR</sequence>
<keyword evidence="4" id="KW-1185">Reference proteome</keyword>
<evidence type="ECO:0000313" key="3">
    <source>
        <dbReference type="EMBL" id="PPE72105.1"/>
    </source>
</evidence>
<dbReference type="Pfam" id="PF11932">
    <property type="entry name" value="DUF3450"/>
    <property type="match status" value="1"/>
</dbReference>
<comment type="caution">
    <text evidence="3">The sequence shown here is derived from an EMBL/GenBank/DDBJ whole genome shotgun (WGS) entry which is preliminary data.</text>
</comment>
<dbReference type="Proteomes" id="UP000238220">
    <property type="component" value="Unassembled WGS sequence"/>
</dbReference>
<dbReference type="InterPro" id="IPR016866">
    <property type="entry name" value="UCP028069"/>
</dbReference>
<proteinExistence type="predicted"/>
<feature type="signal peptide" evidence="2">
    <location>
        <begin position="1"/>
        <end position="27"/>
    </location>
</feature>
<gene>
    <name evidence="3" type="ORF">C3942_19585</name>
</gene>